<dbReference type="Proteomes" id="UP000297403">
    <property type="component" value="Unassembled WGS sequence"/>
</dbReference>
<proteinExistence type="predicted"/>
<feature type="signal peptide" evidence="1">
    <location>
        <begin position="1"/>
        <end position="17"/>
    </location>
</feature>
<organism evidence="2 3">
    <name type="scientific">Cryobacterium shii</name>
    <dbReference type="NCBI Taxonomy" id="1259235"/>
    <lineage>
        <taxon>Bacteria</taxon>
        <taxon>Bacillati</taxon>
        <taxon>Actinomycetota</taxon>
        <taxon>Actinomycetes</taxon>
        <taxon>Micrococcales</taxon>
        <taxon>Microbacteriaceae</taxon>
        <taxon>Cryobacterium</taxon>
    </lineage>
</organism>
<accession>A0AAQ2HF32</accession>
<dbReference type="AlphaFoldDB" id="A0AAQ2HF32"/>
<evidence type="ECO:0000313" key="3">
    <source>
        <dbReference type="Proteomes" id="UP000297403"/>
    </source>
</evidence>
<dbReference type="RefSeq" id="WP_134451477.1">
    <property type="nucleotide sequence ID" value="NZ_SOFY01000056.1"/>
</dbReference>
<feature type="chain" id="PRO_5042987990" description="Lipoprotein" evidence="1">
    <location>
        <begin position="18"/>
        <end position="134"/>
    </location>
</feature>
<evidence type="ECO:0008006" key="4">
    <source>
        <dbReference type="Google" id="ProtNLM"/>
    </source>
</evidence>
<sequence length="134" mass="13985">MLIAVATALMLSGCGGASPTSEVSLADACSQYKDAAAVYPNGDVEFTSKYFLSVEKGLDRYIAVANRVTTGLKSVDALAASQFAELRTRAESAKIVARRLVGGDLDVSDSDIEAVDAMREAMARLNELCGSGKG</sequence>
<keyword evidence="3" id="KW-1185">Reference proteome</keyword>
<gene>
    <name evidence="2" type="ORF">E3O49_10280</name>
</gene>
<evidence type="ECO:0000313" key="2">
    <source>
        <dbReference type="EMBL" id="TFC45893.1"/>
    </source>
</evidence>
<reference evidence="2 3" key="1">
    <citation type="submission" date="2019-03" db="EMBL/GenBank/DDBJ databases">
        <title>Genomics of glacier-inhabiting Cryobacterium strains.</title>
        <authorList>
            <person name="Liu Q."/>
            <person name="Xin Y.-H."/>
        </authorList>
    </citation>
    <scope>NUCLEOTIDE SEQUENCE [LARGE SCALE GENOMIC DNA]</scope>
    <source>
        <strain evidence="3">TMT1-22</strain>
    </source>
</reference>
<name>A0AAQ2HF32_9MICO</name>
<evidence type="ECO:0000256" key="1">
    <source>
        <dbReference type="SAM" id="SignalP"/>
    </source>
</evidence>
<protein>
    <recommendedName>
        <fullName evidence="4">Lipoprotein</fullName>
    </recommendedName>
</protein>
<keyword evidence="1" id="KW-0732">Signal</keyword>
<comment type="caution">
    <text evidence="2">The sequence shown here is derived from an EMBL/GenBank/DDBJ whole genome shotgun (WGS) entry which is preliminary data.</text>
</comment>
<dbReference type="EMBL" id="SOFY01000056">
    <property type="protein sequence ID" value="TFC45893.1"/>
    <property type="molecule type" value="Genomic_DNA"/>
</dbReference>